<dbReference type="RefSeq" id="WP_163059093.1">
    <property type="nucleotide sequence ID" value="NZ_JAAGLI010000577.1"/>
</dbReference>
<evidence type="ECO:0008006" key="5">
    <source>
        <dbReference type="Google" id="ProtNLM"/>
    </source>
</evidence>
<feature type="signal peptide" evidence="2">
    <location>
        <begin position="1"/>
        <end position="20"/>
    </location>
</feature>
<dbReference type="EMBL" id="JAAGLI010000577">
    <property type="protein sequence ID" value="NEA25275.1"/>
    <property type="molecule type" value="Genomic_DNA"/>
</dbReference>
<evidence type="ECO:0000313" key="4">
    <source>
        <dbReference type="Proteomes" id="UP000475532"/>
    </source>
</evidence>
<evidence type="ECO:0000313" key="3">
    <source>
        <dbReference type="EMBL" id="NEA25275.1"/>
    </source>
</evidence>
<proteinExistence type="predicted"/>
<protein>
    <recommendedName>
        <fullName evidence="5">DUF2771 family protein</fullName>
    </recommendedName>
</protein>
<organism evidence="3 4">
    <name type="scientific">Actinomadura bangladeshensis</name>
    <dbReference type="NCBI Taxonomy" id="453573"/>
    <lineage>
        <taxon>Bacteria</taxon>
        <taxon>Bacillati</taxon>
        <taxon>Actinomycetota</taxon>
        <taxon>Actinomycetes</taxon>
        <taxon>Streptosporangiales</taxon>
        <taxon>Thermomonosporaceae</taxon>
        <taxon>Actinomadura</taxon>
    </lineage>
</organism>
<accession>A0A6L9QIZ2</accession>
<name>A0A6L9QIZ2_9ACTN</name>
<reference evidence="3 4" key="1">
    <citation type="submission" date="2020-01" db="EMBL/GenBank/DDBJ databases">
        <title>Insect and environment-associated Actinomycetes.</title>
        <authorList>
            <person name="Currrie C."/>
            <person name="Chevrette M."/>
            <person name="Carlson C."/>
            <person name="Stubbendieck R."/>
            <person name="Wendt-Pienkowski E."/>
        </authorList>
    </citation>
    <scope>NUCLEOTIDE SEQUENCE [LARGE SCALE GENOMIC DNA]</scope>
    <source>
        <strain evidence="3 4">SID10258</strain>
    </source>
</reference>
<dbReference type="Proteomes" id="UP000475532">
    <property type="component" value="Unassembled WGS sequence"/>
</dbReference>
<evidence type="ECO:0000256" key="1">
    <source>
        <dbReference type="SAM" id="MobiDB-lite"/>
    </source>
</evidence>
<dbReference type="AlphaFoldDB" id="A0A6L9QIZ2"/>
<sequence length="192" mass="20294">MRIRALLLAGLMLTSSCTTADGTEKAAGPASPTAPPGGPANPRIMNCANRNASFPEERDGPVETGPDDLVVEPLIISGLRTWADADPIGHGHDGRYKVGVVLRAGKTATLSIPAEYHDAAGLLYSDAVQDARTPAEADHAITFTACPDHDTVFPGYLFVPRRQHVPLVVRPEGGTATREVISFFAGRSTTRP</sequence>
<evidence type="ECO:0000256" key="2">
    <source>
        <dbReference type="SAM" id="SignalP"/>
    </source>
</evidence>
<comment type="caution">
    <text evidence="3">The sequence shown here is derived from an EMBL/GenBank/DDBJ whole genome shotgun (WGS) entry which is preliminary data.</text>
</comment>
<gene>
    <name evidence="3" type="ORF">G3I70_22720</name>
</gene>
<feature type="region of interest" description="Disordered" evidence="1">
    <location>
        <begin position="20"/>
        <end position="47"/>
    </location>
</feature>
<keyword evidence="2" id="KW-0732">Signal</keyword>
<dbReference type="PROSITE" id="PS51257">
    <property type="entry name" value="PROKAR_LIPOPROTEIN"/>
    <property type="match status" value="1"/>
</dbReference>
<feature type="chain" id="PRO_5038371258" description="DUF2771 family protein" evidence="2">
    <location>
        <begin position="21"/>
        <end position="192"/>
    </location>
</feature>